<dbReference type="HOGENOM" id="CLU_1908097_0_0_1"/>
<organism evidence="1 2">
    <name type="scientific">Suillus luteus UH-Slu-Lm8-n1</name>
    <dbReference type="NCBI Taxonomy" id="930992"/>
    <lineage>
        <taxon>Eukaryota</taxon>
        <taxon>Fungi</taxon>
        <taxon>Dikarya</taxon>
        <taxon>Basidiomycota</taxon>
        <taxon>Agaricomycotina</taxon>
        <taxon>Agaricomycetes</taxon>
        <taxon>Agaricomycetidae</taxon>
        <taxon>Boletales</taxon>
        <taxon>Suillineae</taxon>
        <taxon>Suillaceae</taxon>
        <taxon>Suillus</taxon>
    </lineage>
</organism>
<keyword evidence="2" id="KW-1185">Reference proteome</keyword>
<sequence length="133" mass="15053">MPRGRPPKRPALEREVFVPVSINPEPHLLRLRAAEITAEGSTWLQTDYVAGIPPQNSSNDNIFWIDDCVEHPSDSQFEDETLTDDIVDICSMEKCKETAADRPLLAWIGQRQIFLDEMLRLNGRGVLLLKGLI</sequence>
<accession>A0A0D0AMJ9</accession>
<gene>
    <name evidence="1" type="ORF">CY34DRAFT_18472</name>
</gene>
<dbReference type="EMBL" id="KN835982">
    <property type="protein sequence ID" value="KIK33263.1"/>
    <property type="molecule type" value="Genomic_DNA"/>
</dbReference>
<dbReference type="AlphaFoldDB" id="A0A0D0AMJ9"/>
<dbReference type="OrthoDB" id="2693094at2759"/>
<evidence type="ECO:0000313" key="1">
    <source>
        <dbReference type="EMBL" id="KIK33263.1"/>
    </source>
</evidence>
<name>A0A0D0AMJ9_9AGAM</name>
<proteinExistence type="predicted"/>
<protein>
    <submittedName>
        <fullName evidence="1">Uncharacterized protein</fullName>
    </submittedName>
</protein>
<dbReference type="Proteomes" id="UP000054485">
    <property type="component" value="Unassembled WGS sequence"/>
</dbReference>
<dbReference type="InParanoid" id="A0A0D0AMJ9"/>
<evidence type="ECO:0000313" key="2">
    <source>
        <dbReference type="Proteomes" id="UP000054485"/>
    </source>
</evidence>
<reference evidence="1 2" key="1">
    <citation type="submission" date="2014-04" db="EMBL/GenBank/DDBJ databases">
        <authorList>
            <consortium name="DOE Joint Genome Institute"/>
            <person name="Kuo A."/>
            <person name="Ruytinx J."/>
            <person name="Rineau F."/>
            <person name="Colpaert J."/>
            <person name="Kohler A."/>
            <person name="Nagy L.G."/>
            <person name="Floudas D."/>
            <person name="Copeland A."/>
            <person name="Barry K.W."/>
            <person name="Cichocki N."/>
            <person name="Veneault-Fourrey C."/>
            <person name="LaButti K."/>
            <person name="Lindquist E.A."/>
            <person name="Lipzen A."/>
            <person name="Lundell T."/>
            <person name="Morin E."/>
            <person name="Murat C."/>
            <person name="Sun H."/>
            <person name="Tunlid A."/>
            <person name="Henrissat B."/>
            <person name="Grigoriev I.V."/>
            <person name="Hibbett D.S."/>
            <person name="Martin F."/>
            <person name="Nordberg H.P."/>
            <person name="Cantor M.N."/>
            <person name="Hua S.X."/>
        </authorList>
    </citation>
    <scope>NUCLEOTIDE SEQUENCE [LARGE SCALE GENOMIC DNA]</scope>
    <source>
        <strain evidence="1 2">UH-Slu-Lm8-n1</strain>
    </source>
</reference>
<reference evidence="2" key="2">
    <citation type="submission" date="2015-01" db="EMBL/GenBank/DDBJ databases">
        <title>Evolutionary Origins and Diversification of the Mycorrhizal Mutualists.</title>
        <authorList>
            <consortium name="DOE Joint Genome Institute"/>
            <consortium name="Mycorrhizal Genomics Consortium"/>
            <person name="Kohler A."/>
            <person name="Kuo A."/>
            <person name="Nagy L.G."/>
            <person name="Floudas D."/>
            <person name="Copeland A."/>
            <person name="Barry K.W."/>
            <person name="Cichocki N."/>
            <person name="Veneault-Fourrey C."/>
            <person name="LaButti K."/>
            <person name="Lindquist E.A."/>
            <person name="Lipzen A."/>
            <person name="Lundell T."/>
            <person name="Morin E."/>
            <person name="Murat C."/>
            <person name="Riley R."/>
            <person name="Ohm R."/>
            <person name="Sun H."/>
            <person name="Tunlid A."/>
            <person name="Henrissat B."/>
            <person name="Grigoriev I.V."/>
            <person name="Hibbett D.S."/>
            <person name="Martin F."/>
        </authorList>
    </citation>
    <scope>NUCLEOTIDE SEQUENCE [LARGE SCALE GENOMIC DNA]</scope>
    <source>
        <strain evidence="2">UH-Slu-Lm8-n1</strain>
    </source>
</reference>